<evidence type="ECO:0000313" key="1">
    <source>
        <dbReference type="EMBL" id="KAI3772291.1"/>
    </source>
</evidence>
<gene>
    <name evidence="1" type="ORF">L6452_03473</name>
</gene>
<dbReference type="EMBL" id="CM042047">
    <property type="protein sequence ID" value="KAI3772291.1"/>
    <property type="molecule type" value="Genomic_DNA"/>
</dbReference>
<sequence>MSIPVSLSTILDSLDLYFDVFQSFLLSFTCRVCGGIRCQSPPSQVFLWILPLFSDGNFRDFEFHKIIN</sequence>
<accession>A0ACB9FN90</accession>
<name>A0ACB9FN90_ARCLA</name>
<proteinExistence type="predicted"/>
<reference evidence="1 2" key="2">
    <citation type="journal article" date="2022" name="Mol. Ecol. Resour.">
        <title>The genomes of chicory, endive, great burdock and yacon provide insights into Asteraceae paleo-polyploidization history and plant inulin production.</title>
        <authorList>
            <person name="Fan W."/>
            <person name="Wang S."/>
            <person name="Wang H."/>
            <person name="Wang A."/>
            <person name="Jiang F."/>
            <person name="Liu H."/>
            <person name="Zhao H."/>
            <person name="Xu D."/>
            <person name="Zhang Y."/>
        </authorList>
    </citation>
    <scope>NUCLEOTIDE SEQUENCE [LARGE SCALE GENOMIC DNA]</scope>
    <source>
        <strain evidence="2">cv. Niubang</strain>
    </source>
</reference>
<evidence type="ECO:0000313" key="2">
    <source>
        <dbReference type="Proteomes" id="UP001055879"/>
    </source>
</evidence>
<organism evidence="1 2">
    <name type="scientific">Arctium lappa</name>
    <name type="common">Greater burdock</name>
    <name type="synonym">Lappa major</name>
    <dbReference type="NCBI Taxonomy" id="4217"/>
    <lineage>
        <taxon>Eukaryota</taxon>
        <taxon>Viridiplantae</taxon>
        <taxon>Streptophyta</taxon>
        <taxon>Embryophyta</taxon>
        <taxon>Tracheophyta</taxon>
        <taxon>Spermatophyta</taxon>
        <taxon>Magnoliopsida</taxon>
        <taxon>eudicotyledons</taxon>
        <taxon>Gunneridae</taxon>
        <taxon>Pentapetalae</taxon>
        <taxon>asterids</taxon>
        <taxon>campanulids</taxon>
        <taxon>Asterales</taxon>
        <taxon>Asteraceae</taxon>
        <taxon>Carduoideae</taxon>
        <taxon>Cardueae</taxon>
        <taxon>Arctiinae</taxon>
        <taxon>Arctium</taxon>
    </lineage>
</organism>
<dbReference type="Proteomes" id="UP001055879">
    <property type="component" value="Linkage Group LG01"/>
</dbReference>
<protein>
    <submittedName>
        <fullName evidence="1">Uncharacterized protein</fullName>
    </submittedName>
</protein>
<keyword evidence="2" id="KW-1185">Reference proteome</keyword>
<comment type="caution">
    <text evidence="1">The sequence shown here is derived from an EMBL/GenBank/DDBJ whole genome shotgun (WGS) entry which is preliminary data.</text>
</comment>
<reference evidence="2" key="1">
    <citation type="journal article" date="2022" name="Mol. Ecol. Resour.">
        <title>The genomes of chicory, endive, great burdock and yacon provide insights into Asteraceae palaeo-polyploidization history and plant inulin production.</title>
        <authorList>
            <person name="Fan W."/>
            <person name="Wang S."/>
            <person name="Wang H."/>
            <person name="Wang A."/>
            <person name="Jiang F."/>
            <person name="Liu H."/>
            <person name="Zhao H."/>
            <person name="Xu D."/>
            <person name="Zhang Y."/>
        </authorList>
    </citation>
    <scope>NUCLEOTIDE SEQUENCE [LARGE SCALE GENOMIC DNA]</scope>
    <source>
        <strain evidence="2">cv. Niubang</strain>
    </source>
</reference>